<reference evidence="2" key="1">
    <citation type="submission" date="2020-04" db="EMBL/GenBank/DDBJ databases">
        <authorList>
            <person name="Chiriac C."/>
            <person name="Salcher M."/>
            <person name="Ghai R."/>
            <person name="Kavagutti S V."/>
        </authorList>
    </citation>
    <scope>NUCLEOTIDE SEQUENCE</scope>
</reference>
<protein>
    <submittedName>
        <fullName evidence="2">HTH_XRE domain containing protein</fullName>
    </submittedName>
</protein>
<dbReference type="Gene3D" id="1.10.260.40">
    <property type="entry name" value="lambda repressor-like DNA-binding domains"/>
    <property type="match status" value="1"/>
</dbReference>
<dbReference type="EMBL" id="LR796491">
    <property type="protein sequence ID" value="CAB4146993.1"/>
    <property type="molecule type" value="Genomic_DNA"/>
</dbReference>
<dbReference type="Pfam" id="PF01381">
    <property type="entry name" value="HTH_3"/>
    <property type="match status" value="1"/>
</dbReference>
<dbReference type="InterPro" id="IPR001387">
    <property type="entry name" value="Cro/C1-type_HTH"/>
</dbReference>
<gene>
    <name evidence="2" type="ORF">UFOVP506_6</name>
</gene>
<proteinExistence type="predicted"/>
<evidence type="ECO:0000259" key="1">
    <source>
        <dbReference type="PROSITE" id="PS50943"/>
    </source>
</evidence>
<evidence type="ECO:0000313" key="2">
    <source>
        <dbReference type="EMBL" id="CAB4146993.1"/>
    </source>
</evidence>
<dbReference type="GO" id="GO:0003677">
    <property type="term" value="F:DNA binding"/>
    <property type="evidence" value="ECO:0007669"/>
    <property type="project" value="InterPro"/>
</dbReference>
<organism evidence="2">
    <name type="scientific">uncultured Caudovirales phage</name>
    <dbReference type="NCBI Taxonomy" id="2100421"/>
    <lineage>
        <taxon>Viruses</taxon>
        <taxon>Duplodnaviria</taxon>
        <taxon>Heunggongvirae</taxon>
        <taxon>Uroviricota</taxon>
        <taxon>Caudoviricetes</taxon>
        <taxon>Peduoviridae</taxon>
        <taxon>Maltschvirus</taxon>
        <taxon>Maltschvirus maltsch</taxon>
    </lineage>
</organism>
<accession>A0A6J5MNI6</accession>
<name>A0A6J5MNI6_9CAUD</name>
<dbReference type="SMART" id="SM00530">
    <property type="entry name" value="HTH_XRE"/>
    <property type="match status" value="1"/>
</dbReference>
<dbReference type="PROSITE" id="PS50943">
    <property type="entry name" value="HTH_CROC1"/>
    <property type="match status" value="1"/>
</dbReference>
<sequence length="59" mass="6720">MTNEEFKAIRDRLNLTQGQLADKIGLCERSIRYYEQGGRPVPATVSILLETFLRGLEHA</sequence>
<dbReference type="CDD" id="cd00093">
    <property type="entry name" value="HTH_XRE"/>
    <property type="match status" value="1"/>
</dbReference>
<feature type="domain" description="HTH cro/C1-type" evidence="1">
    <location>
        <begin position="6"/>
        <end position="52"/>
    </location>
</feature>
<dbReference type="InterPro" id="IPR010982">
    <property type="entry name" value="Lambda_DNA-bd_dom_sf"/>
</dbReference>
<dbReference type="SUPFAM" id="SSF47413">
    <property type="entry name" value="lambda repressor-like DNA-binding domains"/>
    <property type="match status" value="1"/>
</dbReference>